<evidence type="ECO:0000256" key="6">
    <source>
        <dbReference type="ARBA" id="ARBA00023136"/>
    </source>
</evidence>
<comment type="similarity">
    <text evidence="2">Belongs to the resistance-nodulation-cell division (RND) (TC 2.A.6) family. MmpL subfamily.</text>
</comment>
<feature type="transmembrane region" description="Helical" evidence="7">
    <location>
        <begin position="588"/>
        <end position="612"/>
    </location>
</feature>
<dbReference type="PROSITE" id="PS50156">
    <property type="entry name" value="SSD"/>
    <property type="match status" value="1"/>
</dbReference>
<dbReference type="Gene3D" id="1.20.1640.10">
    <property type="entry name" value="Multidrug efflux transporter AcrB transmembrane domain"/>
    <property type="match status" value="2"/>
</dbReference>
<evidence type="ECO:0000256" key="2">
    <source>
        <dbReference type="ARBA" id="ARBA00010157"/>
    </source>
</evidence>
<feature type="transmembrane region" description="Helical" evidence="7">
    <location>
        <begin position="227"/>
        <end position="248"/>
    </location>
</feature>
<protein>
    <submittedName>
        <fullName evidence="9">MMPL family transporter</fullName>
    </submittedName>
</protein>
<dbReference type="Proteomes" id="UP001589747">
    <property type="component" value="Unassembled WGS sequence"/>
</dbReference>
<keyword evidence="4 7" id="KW-0812">Transmembrane</keyword>
<evidence type="ECO:0000259" key="8">
    <source>
        <dbReference type="PROSITE" id="PS50156"/>
    </source>
</evidence>
<dbReference type="InterPro" id="IPR050545">
    <property type="entry name" value="Mycobact_MmpL"/>
</dbReference>
<feature type="transmembrane region" description="Helical" evidence="7">
    <location>
        <begin position="202"/>
        <end position="220"/>
    </location>
</feature>
<evidence type="ECO:0000256" key="1">
    <source>
        <dbReference type="ARBA" id="ARBA00004651"/>
    </source>
</evidence>
<evidence type="ECO:0000256" key="7">
    <source>
        <dbReference type="SAM" id="Phobius"/>
    </source>
</evidence>
<feature type="domain" description="SSD" evidence="8">
    <location>
        <begin position="583"/>
        <end position="719"/>
    </location>
</feature>
<organism evidence="9 10">
    <name type="scientific">Paenibacillus aurantiacus</name>
    <dbReference type="NCBI Taxonomy" id="1936118"/>
    <lineage>
        <taxon>Bacteria</taxon>
        <taxon>Bacillati</taxon>
        <taxon>Bacillota</taxon>
        <taxon>Bacilli</taxon>
        <taxon>Bacillales</taxon>
        <taxon>Paenibacillaceae</taxon>
        <taxon>Paenibacillus</taxon>
    </lineage>
</organism>
<name>A0ABV5KWC6_9BACL</name>
<feature type="transmembrane region" description="Helical" evidence="7">
    <location>
        <begin position="336"/>
        <end position="367"/>
    </location>
</feature>
<dbReference type="RefSeq" id="WP_377497946.1">
    <property type="nucleotide sequence ID" value="NZ_JBHMDO010000034.1"/>
</dbReference>
<feature type="transmembrane region" description="Helical" evidence="7">
    <location>
        <begin position="564"/>
        <end position="581"/>
    </location>
</feature>
<feature type="transmembrane region" description="Helical" evidence="7">
    <location>
        <begin position="407"/>
        <end position="427"/>
    </location>
</feature>
<keyword evidence="5 7" id="KW-1133">Transmembrane helix</keyword>
<evidence type="ECO:0000313" key="9">
    <source>
        <dbReference type="EMBL" id="MFB9328533.1"/>
    </source>
</evidence>
<evidence type="ECO:0000256" key="4">
    <source>
        <dbReference type="ARBA" id="ARBA00022692"/>
    </source>
</evidence>
<feature type="transmembrane region" description="Helical" evidence="7">
    <location>
        <begin position="624"/>
        <end position="646"/>
    </location>
</feature>
<dbReference type="PANTHER" id="PTHR33406">
    <property type="entry name" value="MEMBRANE PROTEIN MJ1562-RELATED"/>
    <property type="match status" value="1"/>
</dbReference>
<evidence type="ECO:0000256" key="5">
    <source>
        <dbReference type="ARBA" id="ARBA00022989"/>
    </source>
</evidence>
<dbReference type="SUPFAM" id="SSF82866">
    <property type="entry name" value="Multidrug efflux transporter AcrB transmembrane domain"/>
    <property type="match status" value="2"/>
</dbReference>
<sequence>MESNSWLAKYGSLVAGKRTRWITIFTWVLLAAVLSLTLPQVGSKEINNAPNLKEDLPSVQAAAIIKEQFPSESGLPALIVWHRDSGLTEEDLAAVQALAKRLTESPVEGQSSTIPLHQLPPDAVRAQVSEDGTTLIQPMFFAESVDTEVMEHSLETVKAFGDEASGAKPFEQETSGGELSARITGPAGIAVDATALFSGADVSLLIATVVIVLVILLAIYRSPILALIPLVGVAFAYAVTSPLLGWMAGNEWIIVDSQGISIMTVLLFGAGTDYCLFLISHFRTELTRHENKLMALIHAIKDATGAVAMSGFTVVLSLLALLLAEYGAYHRFAVPFSLSIFVMGIASITLVPALLSVFGRVSFFPFIPRTPEMKRERAIRKGKPVPKEAPKRGFGHAIGGLVTRKPWTVTIVSVVILGALAGFAPAVNYNYDILSSFPKTMDSREGNDLIGEAFSPGSLAPVTLVVDTEGKAINLDSVFQADEKIASVSAKPETGASEPNLQSYSITLAMNPYSLDAMSFIPELQARAENELRASGIAEPRVWIGGQTADQHDTKAVGDQDRNLIIPVVTVLIALLLLIYLRSFVAMLYLIATVLLSYGAALGLGWIIIHYFMGADGIQGSIPLYSFVFLVALGEDYNIFMISSIWQKRKTMPLRQAIREGVADTGGVITSAGLILAATFAVLATLPIQVLVQFGIITAIGVLLDTFVVRPFLVPAITVLLGRKAFWPGRVYEPAASAGLEADGKYKTARG</sequence>
<dbReference type="InterPro" id="IPR004869">
    <property type="entry name" value="MMPL_dom"/>
</dbReference>
<feature type="transmembrane region" description="Helical" evidence="7">
    <location>
        <begin position="694"/>
        <end position="721"/>
    </location>
</feature>
<dbReference type="InterPro" id="IPR000731">
    <property type="entry name" value="SSD"/>
</dbReference>
<dbReference type="Pfam" id="PF03176">
    <property type="entry name" value="MMPL"/>
    <property type="match status" value="2"/>
</dbReference>
<dbReference type="EMBL" id="JBHMDO010000034">
    <property type="protein sequence ID" value="MFB9328533.1"/>
    <property type="molecule type" value="Genomic_DNA"/>
</dbReference>
<keyword evidence="10" id="KW-1185">Reference proteome</keyword>
<feature type="transmembrane region" description="Helical" evidence="7">
    <location>
        <begin position="260"/>
        <end position="282"/>
    </location>
</feature>
<accession>A0ABV5KWC6</accession>
<reference evidence="9 10" key="1">
    <citation type="submission" date="2024-09" db="EMBL/GenBank/DDBJ databases">
        <authorList>
            <person name="Sun Q."/>
            <person name="Mori K."/>
        </authorList>
    </citation>
    <scope>NUCLEOTIDE SEQUENCE [LARGE SCALE GENOMIC DNA]</scope>
    <source>
        <strain evidence="9 10">TISTR 2452</strain>
    </source>
</reference>
<evidence type="ECO:0000313" key="10">
    <source>
        <dbReference type="Proteomes" id="UP001589747"/>
    </source>
</evidence>
<comment type="subcellular location">
    <subcellularLocation>
        <location evidence="1">Cell membrane</location>
        <topology evidence="1">Multi-pass membrane protein</topology>
    </subcellularLocation>
</comment>
<comment type="caution">
    <text evidence="9">The sequence shown here is derived from an EMBL/GenBank/DDBJ whole genome shotgun (WGS) entry which is preliminary data.</text>
</comment>
<feature type="transmembrane region" description="Helical" evidence="7">
    <location>
        <begin position="667"/>
        <end position="688"/>
    </location>
</feature>
<proteinExistence type="inferred from homology"/>
<evidence type="ECO:0000256" key="3">
    <source>
        <dbReference type="ARBA" id="ARBA00022475"/>
    </source>
</evidence>
<dbReference type="PANTHER" id="PTHR33406:SF6">
    <property type="entry name" value="MEMBRANE PROTEIN YDGH-RELATED"/>
    <property type="match status" value="1"/>
</dbReference>
<keyword evidence="3" id="KW-1003">Cell membrane</keyword>
<gene>
    <name evidence="9" type="ORF">ACFFSY_21580</name>
</gene>
<keyword evidence="6 7" id="KW-0472">Membrane</keyword>
<feature type="transmembrane region" description="Helical" evidence="7">
    <location>
        <begin position="21"/>
        <end position="38"/>
    </location>
</feature>
<feature type="transmembrane region" description="Helical" evidence="7">
    <location>
        <begin position="303"/>
        <end position="324"/>
    </location>
</feature>